<protein>
    <submittedName>
        <fullName evidence="2">Uncharacterized protein</fullName>
    </submittedName>
</protein>
<dbReference type="AlphaFoldDB" id="A0A2T7NZV5"/>
<dbReference type="Proteomes" id="UP000245119">
    <property type="component" value="Linkage Group LG8"/>
</dbReference>
<evidence type="ECO:0000256" key="1">
    <source>
        <dbReference type="SAM" id="MobiDB-lite"/>
    </source>
</evidence>
<keyword evidence="3" id="KW-1185">Reference proteome</keyword>
<comment type="caution">
    <text evidence="2">The sequence shown here is derived from an EMBL/GenBank/DDBJ whole genome shotgun (WGS) entry which is preliminary data.</text>
</comment>
<feature type="region of interest" description="Disordered" evidence="1">
    <location>
        <begin position="73"/>
        <end position="112"/>
    </location>
</feature>
<gene>
    <name evidence="2" type="ORF">C0Q70_14378</name>
</gene>
<proteinExistence type="predicted"/>
<dbReference type="EMBL" id="PZQS01000008">
    <property type="protein sequence ID" value="PVD26700.1"/>
    <property type="molecule type" value="Genomic_DNA"/>
</dbReference>
<accession>A0A2T7NZV5</accession>
<reference evidence="2 3" key="1">
    <citation type="submission" date="2018-04" db="EMBL/GenBank/DDBJ databases">
        <title>The genome of golden apple snail Pomacea canaliculata provides insight into stress tolerance and invasive adaptation.</title>
        <authorList>
            <person name="Liu C."/>
            <person name="Liu B."/>
            <person name="Ren Y."/>
            <person name="Zhang Y."/>
            <person name="Wang H."/>
            <person name="Li S."/>
            <person name="Jiang F."/>
            <person name="Yin L."/>
            <person name="Zhang G."/>
            <person name="Qian W."/>
            <person name="Fan W."/>
        </authorList>
    </citation>
    <scope>NUCLEOTIDE SEQUENCE [LARGE SCALE GENOMIC DNA]</scope>
    <source>
        <strain evidence="2">SZHN2017</strain>
        <tissue evidence="2">Muscle</tissue>
    </source>
</reference>
<evidence type="ECO:0000313" key="3">
    <source>
        <dbReference type="Proteomes" id="UP000245119"/>
    </source>
</evidence>
<name>A0A2T7NZV5_POMCA</name>
<organism evidence="2 3">
    <name type="scientific">Pomacea canaliculata</name>
    <name type="common">Golden apple snail</name>
    <dbReference type="NCBI Taxonomy" id="400727"/>
    <lineage>
        <taxon>Eukaryota</taxon>
        <taxon>Metazoa</taxon>
        <taxon>Spiralia</taxon>
        <taxon>Lophotrochozoa</taxon>
        <taxon>Mollusca</taxon>
        <taxon>Gastropoda</taxon>
        <taxon>Caenogastropoda</taxon>
        <taxon>Architaenioglossa</taxon>
        <taxon>Ampullarioidea</taxon>
        <taxon>Ampullariidae</taxon>
        <taxon>Pomacea</taxon>
    </lineage>
</organism>
<evidence type="ECO:0000313" key="2">
    <source>
        <dbReference type="EMBL" id="PVD26700.1"/>
    </source>
</evidence>
<sequence length="146" mass="15752">MHGGRRLYLDNGDNGRDADGYEPAGYGCTADDQSHVWRPPHSTRVCLHVTEYDLDANYSHFLKPDTLDKLSMDAHPASQSARSDGFQRLPVIFPPRSADPRPPAYLAPTSGHVAAKATSSNACGTTLSTNQPSLHAPLQQIARTGA</sequence>